<evidence type="ECO:0000313" key="3">
    <source>
        <dbReference type="EMBL" id="OSJ35820.1"/>
    </source>
</evidence>
<sequence>MQAKASLANLMKVAHTRDVVAIVNADQSVREDLTDMVFSAGYVPEPFESAEGFSKSDRRSITSCLIADMHPSAMSGLELLDHLVASGGAIPTVLLTGHSEHDVRRGPGLQFMSKPFEGSELLACVRSQIANRNDAL</sequence>
<dbReference type="PROSITE" id="PS50110">
    <property type="entry name" value="RESPONSE_REGULATORY"/>
    <property type="match status" value="1"/>
</dbReference>
<name>A0ABX3XB99_9BRAD</name>
<dbReference type="EMBL" id="NAFK01000101">
    <property type="protein sequence ID" value="OSJ35820.1"/>
    <property type="molecule type" value="Genomic_DNA"/>
</dbReference>
<comment type="caution">
    <text evidence="3">The sequence shown here is derived from an EMBL/GenBank/DDBJ whole genome shotgun (WGS) entry which is preliminary data.</text>
</comment>
<feature type="domain" description="Response regulatory" evidence="2">
    <location>
        <begin position="19"/>
        <end position="129"/>
    </location>
</feature>
<feature type="modified residue" description="4-aspartylphosphate" evidence="1">
    <location>
        <position position="68"/>
    </location>
</feature>
<dbReference type="Gene3D" id="3.40.50.2300">
    <property type="match status" value="1"/>
</dbReference>
<accession>A0ABX3XB99</accession>
<gene>
    <name evidence="3" type="ORF">BST63_01310</name>
</gene>
<dbReference type="InterPro" id="IPR001789">
    <property type="entry name" value="Sig_transdc_resp-reg_receiver"/>
</dbReference>
<dbReference type="SUPFAM" id="SSF52172">
    <property type="entry name" value="CheY-like"/>
    <property type="match status" value="1"/>
</dbReference>
<organism evidence="3 4">
    <name type="scientific">Bradyrhizobium canariense</name>
    <dbReference type="NCBI Taxonomy" id="255045"/>
    <lineage>
        <taxon>Bacteria</taxon>
        <taxon>Pseudomonadati</taxon>
        <taxon>Pseudomonadota</taxon>
        <taxon>Alphaproteobacteria</taxon>
        <taxon>Hyphomicrobiales</taxon>
        <taxon>Nitrobacteraceae</taxon>
        <taxon>Bradyrhizobium</taxon>
    </lineage>
</organism>
<keyword evidence="4" id="KW-1185">Reference proteome</keyword>
<evidence type="ECO:0000256" key="1">
    <source>
        <dbReference type="PROSITE-ProRule" id="PRU00169"/>
    </source>
</evidence>
<dbReference type="InterPro" id="IPR011006">
    <property type="entry name" value="CheY-like_superfamily"/>
</dbReference>
<reference evidence="3 4" key="1">
    <citation type="submission" date="2017-03" db="EMBL/GenBank/DDBJ databases">
        <title>Whole genome sequences of fourteen strains of Bradyrhizobium canariense and one strain of Bradyrhizobium japonicum isolated from Lupinus (Papilionoideae: Genisteae) species in Algeria.</title>
        <authorList>
            <person name="Crovadore J."/>
            <person name="Chekireb D."/>
            <person name="Brachmann A."/>
            <person name="Chablais R."/>
            <person name="Cochard B."/>
            <person name="Lefort F."/>
        </authorList>
    </citation>
    <scope>NUCLEOTIDE SEQUENCE [LARGE SCALE GENOMIC DNA]</scope>
    <source>
        <strain evidence="3 4">UBMAN05</strain>
    </source>
</reference>
<evidence type="ECO:0000259" key="2">
    <source>
        <dbReference type="PROSITE" id="PS50110"/>
    </source>
</evidence>
<keyword evidence="1" id="KW-0597">Phosphoprotein</keyword>
<proteinExistence type="predicted"/>
<evidence type="ECO:0000313" key="4">
    <source>
        <dbReference type="Proteomes" id="UP000193884"/>
    </source>
</evidence>
<protein>
    <submittedName>
        <fullName evidence="3">Response regulator</fullName>
    </submittedName>
</protein>
<dbReference type="Proteomes" id="UP000193884">
    <property type="component" value="Unassembled WGS sequence"/>
</dbReference>